<dbReference type="Proteomes" id="UP000298493">
    <property type="component" value="Unassembled WGS sequence"/>
</dbReference>
<sequence>MKPTALCAYLLTFLAMVSAEKHTLCACQGDKGGQLDRPSTIAVCAEMGGVMEHGNRYVGVDHIKFAGVYCRPFNTLYFTGDTFHNACANHLAADSSCPHKGQLQPPYPKGSTLNNNNPSSG</sequence>
<proteinExistence type="predicted"/>
<accession>A0A4Z1P6L9</accession>
<feature type="chain" id="PRO_5021505282" evidence="2">
    <location>
        <begin position="20"/>
        <end position="121"/>
    </location>
</feature>
<comment type="caution">
    <text evidence="3">The sequence shown here is derived from an EMBL/GenBank/DDBJ whole genome shotgun (WGS) entry which is preliminary data.</text>
</comment>
<name>A0A4Z1P6L9_9PEZI</name>
<evidence type="ECO:0000256" key="2">
    <source>
        <dbReference type="SAM" id="SignalP"/>
    </source>
</evidence>
<feature type="region of interest" description="Disordered" evidence="1">
    <location>
        <begin position="97"/>
        <end position="121"/>
    </location>
</feature>
<gene>
    <name evidence="3" type="ORF">E6O75_ATG11733</name>
</gene>
<reference evidence="3 4" key="1">
    <citation type="submission" date="2019-04" db="EMBL/GenBank/DDBJ databases">
        <title>High contiguity whole genome sequence and gene annotation resource for two Venturia nashicola isolates.</title>
        <authorList>
            <person name="Prokchorchik M."/>
            <person name="Won K."/>
            <person name="Lee Y."/>
            <person name="Choi E.D."/>
            <person name="Segonzac C."/>
            <person name="Sohn K.H."/>
        </authorList>
    </citation>
    <scope>NUCLEOTIDE SEQUENCE [LARGE SCALE GENOMIC DNA]</scope>
    <source>
        <strain evidence="3 4">PRI2</strain>
    </source>
</reference>
<keyword evidence="2" id="KW-0732">Signal</keyword>
<protein>
    <submittedName>
        <fullName evidence="3">Uncharacterized protein</fullName>
    </submittedName>
</protein>
<keyword evidence="4" id="KW-1185">Reference proteome</keyword>
<evidence type="ECO:0000256" key="1">
    <source>
        <dbReference type="SAM" id="MobiDB-lite"/>
    </source>
</evidence>
<evidence type="ECO:0000313" key="3">
    <source>
        <dbReference type="EMBL" id="TID16615.1"/>
    </source>
</evidence>
<dbReference type="AlphaFoldDB" id="A0A4Z1P6L9"/>
<feature type="compositionally biased region" description="Polar residues" evidence="1">
    <location>
        <begin position="111"/>
        <end position="121"/>
    </location>
</feature>
<evidence type="ECO:0000313" key="4">
    <source>
        <dbReference type="Proteomes" id="UP000298493"/>
    </source>
</evidence>
<feature type="signal peptide" evidence="2">
    <location>
        <begin position="1"/>
        <end position="19"/>
    </location>
</feature>
<organism evidence="3 4">
    <name type="scientific">Venturia nashicola</name>
    <dbReference type="NCBI Taxonomy" id="86259"/>
    <lineage>
        <taxon>Eukaryota</taxon>
        <taxon>Fungi</taxon>
        <taxon>Dikarya</taxon>
        <taxon>Ascomycota</taxon>
        <taxon>Pezizomycotina</taxon>
        <taxon>Dothideomycetes</taxon>
        <taxon>Pleosporomycetidae</taxon>
        <taxon>Venturiales</taxon>
        <taxon>Venturiaceae</taxon>
        <taxon>Venturia</taxon>
    </lineage>
</organism>
<dbReference type="EMBL" id="SNSC02000018">
    <property type="protein sequence ID" value="TID16615.1"/>
    <property type="molecule type" value="Genomic_DNA"/>
</dbReference>